<keyword evidence="1" id="KW-0812">Transmembrane</keyword>
<feature type="transmembrane region" description="Helical" evidence="1">
    <location>
        <begin position="236"/>
        <end position="258"/>
    </location>
</feature>
<feature type="transmembrane region" description="Helical" evidence="1">
    <location>
        <begin position="530"/>
        <end position="557"/>
    </location>
</feature>
<dbReference type="AlphaFoldDB" id="A0A7C8INC4"/>
<name>A0A7C8INC4_9PEZI</name>
<protein>
    <recommendedName>
        <fullName evidence="5">Autophagy-related protein</fullName>
    </recommendedName>
</protein>
<feature type="transmembrane region" description="Helical" evidence="1">
    <location>
        <begin position="476"/>
        <end position="499"/>
    </location>
</feature>
<evidence type="ECO:0000256" key="2">
    <source>
        <dbReference type="SAM" id="SignalP"/>
    </source>
</evidence>
<feature type="transmembrane region" description="Helical" evidence="1">
    <location>
        <begin position="357"/>
        <end position="377"/>
    </location>
</feature>
<evidence type="ECO:0000256" key="1">
    <source>
        <dbReference type="SAM" id="Phobius"/>
    </source>
</evidence>
<keyword evidence="1" id="KW-1133">Transmembrane helix</keyword>
<accession>A0A7C8INC4</accession>
<feature type="chain" id="PRO_5029019074" description="Autophagy-related protein" evidence="2">
    <location>
        <begin position="22"/>
        <end position="603"/>
    </location>
</feature>
<evidence type="ECO:0008006" key="5">
    <source>
        <dbReference type="Google" id="ProtNLM"/>
    </source>
</evidence>
<evidence type="ECO:0000313" key="4">
    <source>
        <dbReference type="Proteomes" id="UP000481858"/>
    </source>
</evidence>
<comment type="caution">
    <text evidence="3">The sequence shown here is derived from an EMBL/GenBank/DDBJ whole genome shotgun (WGS) entry which is preliminary data.</text>
</comment>
<dbReference type="InParanoid" id="A0A7C8INC4"/>
<evidence type="ECO:0000313" key="3">
    <source>
        <dbReference type="EMBL" id="KAF2965998.1"/>
    </source>
</evidence>
<keyword evidence="1" id="KW-0472">Membrane</keyword>
<feature type="transmembrane region" description="Helical" evidence="1">
    <location>
        <begin position="569"/>
        <end position="590"/>
    </location>
</feature>
<reference evidence="3 4" key="1">
    <citation type="submission" date="2019-12" db="EMBL/GenBank/DDBJ databases">
        <title>Draft genome sequence of the ascomycete Xylaria multiplex DSM 110363.</title>
        <authorList>
            <person name="Buettner E."/>
            <person name="Kellner H."/>
        </authorList>
    </citation>
    <scope>NUCLEOTIDE SEQUENCE [LARGE SCALE GENOMIC DNA]</scope>
    <source>
        <strain evidence="3 4">DSM 110363</strain>
    </source>
</reference>
<feature type="signal peptide" evidence="2">
    <location>
        <begin position="1"/>
        <end position="21"/>
    </location>
</feature>
<keyword evidence="2" id="KW-0732">Signal</keyword>
<feature type="transmembrane region" description="Helical" evidence="1">
    <location>
        <begin position="384"/>
        <end position="402"/>
    </location>
</feature>
<keyword evidence="4" id="KW-1185">Reference proteome</keyword>
<organism evidence="3 4">
    <name type="scientific">Xylaria multiplex</name>
    <dbReference type="NCBI Taxonomy" id="323545"/>
    <lineage>
        <taxon>Eukaryota</taxon>
        <taxon>Fungi</taxon>
        <taxon>Dikarya</taxon>
        <taxon>Ascomycota</taxon>
        <taxon>Pezizomycotina</taxon>
        <taxon>Sordariomycetes</taxon>
        <taxon>Xylariomycetidae</taxon>
        <taxon>Xylariales</taxon>
        <taxon>Xylariaceae</taxon>
        <taxon>Xylaria</taxon>
    </lineage>
</organism>
<dbReference type="Proteomes" id="UP000481858">
    <property type="component" value="Unassembled WGS sequence"/>
</dbReference>
<feature type="transmembrane region" description="Helical" evidence="1">
    <location>
        <begin position="321"/>
        <end position="337"/>
    </location>
</feature>
<dbReference type="EMBL" id="WUBL01000100">
    <property type="protein sequence ID" value="KAF2965998.1"/>
    <property type="molecule type" value="Genomic_DNA"/>
</dbReference>
<sequence length="603" mass="66660">MPSKFLALPMVLLAARALCSAFDFVSSRDTFDSTILPTSKNFTPIPYNISASPISPGKGERIVMFEFDQILLNAAGPFSGIFWGSALPNVTEIFLGVPEGVRILDEAANYSTACSNASTIFSSTLIFTNCLVLGFTSVLLHGGLISLDEDLVQNANMYLHFGDIHSFNGSGVLDDITTCISATCQNTSTSTCSWDITSNLTEAYDSKHNATEKLSRLYSGFNAYCDGQMVQPNSDVLGPGVLIASFTQVAAVSFFFLVSKFHRWARRLKALRQRHCSWSDGRTFVPLDPQADLNLKPNGFVRALIRFSTAVESISVDFQEAQIFFVLTIQIATFWFFNPTKVIENSSTYAEVSNTSIWAKSILVVVILPVLLGQTVLQRSGRHWWYTSFLTTVAALVTLVFINTPLGADYSTFWTKLKNENPISQCGGNPSPNTYCGVSGYTKIYGESSQLTEATAKKDILILQHEGKLSDVVDFILIWAPTFLLADQLFIWICGLQLWKRTSQFCKRASHWDTLSGPTQGWITKVSRTLIWVIWTAHQSLLVISLVLTSSILLFLFNALTPLAGGWSYGQLVAALIWAPLGLKLVYYTFFGAERSVENRIKG</sequence>
<gene>
    <name evidence="3" type="ORF">GQX73_g7580</name>
</gene>
<proteinExistence type="predicted"/>
<dbReference type="OrthoDB" id="4582561at2759"/>